<dbReference type="Pfam" id="PF13561">
    <property type="entry name" value="adh_short_C2"/>
    <property type="match status" value="1"/>
</dbReference>
<sequence>MRRTAIVTGGGYGIGRAVAEHLLAQDMEVVITGRRAEILERTAAELGPLVTPLAFDASDPAAVEAALPQLPDRVDVLVNNAGGATEYDHAMPPREQLKELREAWLRNIDANLMTAVLMTSALEPRIPDGGSIVVIGSIAARGFGASGYGYGPAKAALEPWATDLAHELGARGISVNVVSPGFTVSNDRARDFVASGDASPLIESGATKRATEVDDVAAMVAFLTTPAAAQTTGQTIHVNGGTHLGR</sequence>
<dbReference type="Gene3D" id="3.40.50.720">
    <property type="entry name" value="NAD(P)-binding Rossmann-like Domain"/>
    <property type="match status" value="1"/>
</dbReference>
<dbReference type="PRINTS" id="PR00080">
    <property type="entry name" value="SDRFAMILY"/>
</dbReference>
<dbReference type="PRINTS" id="PR00081">
    <property type="entry name" value="GDHRDH"/>
</dbReference>
<evidence type="ECO:0000313" key="3">
    <source>
        <dbReference type="EMBL" id="OON71496.1"/>
    </source>
</evidence>
<dbReference type="GO" id="GO:0016616">
    <property type="term" value="F:oxidoreductase activity, acting on the CH-OH group of donors, NAD or NADP as acceptor"/>
    <property type="evidence" value="ECO:0007669"/>
    <property type="project" value="TreeGrafter"/>
</dbReference>
<dbReference type="AlphaFoldDB" id="A0A1V3ZYV2"/>
<dbReference type="InterPro" id="IPR002347">
    <property type="entry name" value="SDR_fam"/>
</dbReference>
<dbReference type="Proteomes" id="UP000190539">
    <property type="component" value="Unassembled WGS sequence"/>
</dbReference>
<evidence type="ECO:0000313" key="4">
    <source>
        <dbReference type="Proteomes" id="UP000190539"/>
    </source>
</evidence>
<dbReference type="SUPFAM" id="SSF51735">
    <property type="entry name" value="NAD(P)-binding Rossmann-fold domains"/>
    <property type="match status" value="1"/>
</dbReference>
<dbReference type="RefSeq" id="WP_077974266.1">
    <property type="nucleotide sequence ID" value="NZ_CP045178.1"/>
</dbReference>
<name>A0A1V3ZYV2_9ACTN</name>
<dbReference type="PANTHER" id="PTHR42760:SF40">
    <property type="entry name" value="3-OXOACYL-[ACYL-CARRIER-PROTEIN] REDUCTASE, CHLOROPLASTIC"/>
    <property type="match status" value="1"/>
</dbReference>
<dbReference type="PANTHER" id="PTHR42760">
    <property type="entry name" value="SHORT-CHAIN DEHYDROGENASES/REDUCTASES FAMILY MEMBER"/>
    <property type="match status" value="1"/>
</dbReference>
<protein>
    <recommendedName>
        <fullName evidence="2">Ketoreductase domain-containing protein</fullName>
    </recommendedName>
</protein>
<dbReference type="GO" id="GO:0030497">
    <property type="term" value="P:fatty acid elongation"/>
    <property type="evidence" value="ECO:0007669"/>
    <property type="project" value="TreeGrafter"/>
</dbReference>
<dbReference type="EMBL" id="MVFC01000056">
    <property type="protein sequence ID" value="OON71496.1"/>
    <property type="molecule type" value="Genomic_DNA"/>
</dbReference>
<evidence type="ECO:0000256" key="1">
    <source>
        <dbReference type="ARBA" id="ARBA00006484"/>
    </source>
</evidence>
<keyword evidence="4" id="KW-1185">Reference proteome</keyword>
<accession>A0A1V3ZYV2</accession>
<dbReference type="InterPro" id="IPR057326">
    <property type="entry name" value="KR_dom"/>
</dbReference>
<feature type="domain" description="Ketoreductase" evidence="2">
    <location>
        <begin position="3"/>
        <end position="163"/>
    </location>
</feature>
<dbReference type="InterPro" id="IPR036291">
    <property type="entry name" value="NAD(P)-bd_dom_sf"/>
</dbReference>
<dbReference type="CDD" id="cd05233">
    <property type="entry name" value="SDR_c"/>
    <property type="match status" value="1"/>
</dbReference>
<proteinExistence type="inferred from homology"/>
<evidence type="ECO:0000259" key="2">
    <source>
        <dbReference type="SMART" id="SM00822"/>
    </source>
</evidence>
<comment type="similarity">
    <text evidence="1">Belongs to the short-chain dehydrogenases/reductases (SDR) family.</text>
</comment>
<organism evidence="3 4">
    <name type="scientific">Streptomyces tsukubensis</name>
    <dbReference type="NCBI Taxonomy" id="83656"/>
    <lineage>
        <taxon>Bacteria</taxon>
        <taxon>Bacillati</taxon>
        <taxon>Actinomycetota</taxon>
        <taxon>Actinomycetes</taxon>
        <taxon>Kitasatosporales</taxon>
        <taxon>Streptomycetaceae</taxon>
        <taxon>Streptomyces</taxon>
    </lineage>
</organism>
<dbReference type="STRING" id="83656.B1H18_33590"/>
<dbReference type="SMART" id="SM00822">
    <property type="entry name" value="PKS_KR"/>
    <property type="match status" value="1"/>
</dbReference>
<reference evidence="3 4" key="1">
    <citation type="submission" date="2017-02" db="EMBL/GenBank/DDBJ databases">
        <title>Draft Genome Sequence of Streptomyces tsukubaensis F601, a Producer of the immunosuppressant tacrolimus FK506.</title>
        <authorList>
            <person name="Zong G."/>
            <person name="Zhong C."/>
            <person name="Fu J."/>
            <person name="Qin R."/>
            <person name="Cao G."/>
        </authorList>
    </citation>
    <scope>NUCLEOTIDE SEQUENCE [LARGE SCALE GENOMIC DNA]</scope>
    <source>
        <strain evidence="3 4">F601</strain>
    </source>
</reference>
<dbReference type="OrthoDB" id="3210335at2"/>
<gene>
    <name evidence="3" type="ORF">B1H18_33590</name>
</gene>
<comment type="caution">
    <text evidence="3">The sequence shown here is derived from an EMBL/GenBank/DDBJ whole genome shotgun (WGS) entry which is preliminary data.</text>
</comment>